<keyword evidence="2" id="KW-0472">Membrane</keyword>
<evidence type="ECO:0000256" key="1">
    <source>
        <dbReference type="SAM" id="MobiDB-lite"/>
    </source>
</evidence>
<evidence type="ECO:0000256" key="2">
    <source>
        <dbReference type="SAM" id="Phobius"/>
    </source>
</evidence>
<feature type="non-terminal residue" evidence="3">
    <location>
        <position position="117"/>
    </location>
</feature>
<reference evidence="4" key="1">
    <citation type="journal article" date="2019" name="Int. J. Syst. Evol. Microbiol.">
        <title>The Global Catalogue of Microorganisms (GCM) 10K type strain sequencing project: providing services to taxonomists for standard genome sequencing and annotation.</title>
        <authorList>
            <consortium name="The Broad Institute Genomics Platform"/>
            <consortium name="The Broad Institute Genome Sequencing Center for Infectious Disease"/>
            <person name="Wu L."/>
            <person name="Ma J."/>
        </authorList>
    </citation>
    <scope>NUCLEOTIDE SEQUENCE [LARGE SCALE GENOMIC DNA]</scope>
    <source>
        <strain evidence="4">CGMCC 4.7093</strain>
    </source>
</reference>
<gene>
    <name evidence="3" type="ORF">ACFPBZ_29530</name>
</gene>
<organism evidence="3 4">
    <name type="scientific">Actinomycetospora atypica</name>
    <dbReference type="NCBI Taxonomy" id="1290095"/>
    <lineage>
        <taxon>Bacteria</taxon>
        <taxon>Bacillati</taxon>
        <taxon>Actinomycetota</taxon>
        <taxon>Actinomycetes</taxon>
        <taxon>Pseudonocardiales</taxon>
        <taxon>Pseudonocardiaceae</taxon>
        <taxon>Actinomycetospora</taxon>
    </lineage>
</organism>
<feature type="compositionally biased region" description="Basic and acidic residues" evidence="1">
    <location>
        <begin position="8"/>
        <end position="22"/>
    </location>
</feature>
<feature type="compositionally biased region" description="Polar residues" evidence="1">
    <location>
        <begin position="107"/>
        <end position="117"/>
    </location>
</feature>
<accession>A0ABV9YX27</accession>
<dbReference type="EMBL" id="JBHSIV010000109">
    <property type="protein sequence ID" value="MFC5066377.1"/>
    <property type="molecule type" value="Genomic_DNA"/>
</dbReference>
<feature type="compositionally biased region" description="Polar residues" evidence="1">
    <location>
        <begin position="74"/>
        <end position="92"/>
    </location>
</feature>
<evidence type="ECO:0000313" key="4">
    <source>
        <dbReference type="Proteomes" id="UP001595947"/>
    </source>
</evidence>
<feature type="transmembrane region" description="Helical" evidence="2">
    <location>
        <begin position="53"/>
        <end position="74"/>
    </location>
</feature>
<protein>
    <submittedName>
        <fullName evidence="3">Uncharacterized protein</fullName>
    </submittedName>
</protein>
<feature type="region of interest" description="Disordered" evidence="1">
    <location>
        <begin position="74"/>
        <end position="117"/>
    </location>
</feature>
<dbReference type="RefSeq" id="WP_378039666.1">
    <property type="nucleotide sequence ID" value="NZ_JBHSIV010000109.1"/>
</dbReference>
<comment type="caution">
    <text evidence="3">The sequence shown here is derived from an EMBL/GenBank/DDBJ whole genome shotgun (WGS) entry which is preliminary data.</text>
</comment>
<keyword evidence="4" id="KW-1185">Reference proteome</keyword>
<keyword evidence="2" id="KW-0812">Transmembrane</keyword>
<feature type="region of interest" description="Disordered" evidence="1">
    <location>
        <begin position="1"/>
        <end position="48"/>
    </location>
</feature>
<proteinExistence type="predicted"/>
<evidence type="ECO:0000313" key="3">
    <source>
        <dbReference type="EMBL" id="MFC5066377.1"/>
    </source>
</evidence>
<name>A0ABV9YX27_9PSEU</name>
<sequence>MNDLFGTRGDDEPRQRSSRERGSTPLDRLGFGSGNSSAGRSATPRRAISPVRVVIAATVVLAVFGIAGVATLAGTGSSTQLADPSTSSSPWNAASRSREPAEASADQAPSGSSSVGP</sequence>
<keyword evidence="2" id="KW-1133">Transmembrane helix</keyword>
<dbReference type="Proteomes" id="UP001595947">
    <property type="component" value="Unassembled WGS sequence"/>
</dbReference>